<accession>A0A8S9IPA8</accession>
<dbReference type="EMBL" id="QGKY02001015">
    <property type="protein sequence ID" value="KAF2570517.1"/>
    <property type="molecule type" value="Genomic_DNA"/>
</dbReference>
<feature type="chain" id="PRO_5035800715" description="Secreted protein" evidence="1">
    <location>
        <begin position="18"/>
        <end position="97"/>
    </location>
</feature>
<dbReference type="AlphaFoldDB" id="A0A8S9IPA8"/>
<keyword evidence="4" id="KW-1185">Reference proteome</keyword>
<gene>
    <name evidence="3" type="ORF">DY000_02012527</name>
    <name evidence="2" type="ORF">F2Q70_00001531</name>
</gene>
<reference evidence="3" key="2">
    <citation type="submission" date="2019-12" db="EMBL/GenBank/DDBJ databases">
        <authorList>
            <person name="Studholme D.J."/>
            <person name="Sarris P."/>
        </authorList>
    </citation>
    <scope>NUCLEOTIDE SEQUENCE</scope>
    <source>
        <strain evidence="3">PFS-1207/04</strain>
        <tissue evidence="3">Leaf</tissue>
    </source>
</reference>
<keyword evidence="1" id="KW-0732">Signal</keyword>
<feature type="signal peptide" evidence="1">
    <location>
        <begin position="1"/>
        <end position="17"/>
    </location>
</feature>
<protein>
    <recommendedName>
        <fullName evidence="5">Secreted protein</fullName>
    </recommendedName>
</protein>
<organism evidence="2">
    <name type="scientific">Brassica cretica</name>
    <name type="common">Mustard</name>
    <dbReference type="NCBI Taxonomy" id="69181"/>
    <lineage>
        <taxon>Eukaryota</taxon>
        <taxon>Viridiplantae</taxon>
        <taxon>Streptophyta</taxon>
        <taxon>Embryophyta</taxon>
        <taxon>Tracheophyta</taxon>
        <taxon>Spermatophyta</taxon>
        <taxon>Magnoliopsida</taxon>
        <taxon>eudicotyledons</taxon>
        <taxon>Gunneridae</taxon>
        <taxon>Pentapetalae</taxon>
        <taxon>rosids</taxon>
        <taxon>malvids</taxon>
        <taxon>Brassicales</taxon>
        <taxon>Brassicaceae</taxon>
        <taxon>Brassiceae</taxon>
        <taxon>Brassica</taxon>
    </lineage>
</organism>
<reference evidence="3 4" key="3">
    <citation type="journal article" date="2020" name="BMC Genomics">
        <title>Intraspecific diversification of the crop wild relative Brassica cretica Lam. using demographic model selection.</title>
        <authorList>
            <person name="Kioukis A."/>
            <person name="Michalopoulou V.A."/>
            <person name="Briers L."/>
            <person name="Pirintsos S."/>
            <person name="Studholme D.J."/>
            <person name="Pavlidis P."/>
            <person name="Sarris P.F."/>
        </authorList>
    </citation>
    <scope>NUCLEOTIDE SEQUENCE [LARGE SCALE GENOMIC DNA]</scope>
    <source>
        <strain evidence="4">cv. PFS-1207/04</strain>
        <strain evidence="3">PFS-1207/04</strain>
    </source>
</reference>
<comment type="caution">
    <text evidence="2">The sequence shown here is derived from an EMBL/GenBank/DDBJ whole genome shotgun (WGS) entry which is preliminary data.</text>
</comment>
<sequence>MASGAVAVLVSLTACLGLQVRKCGVYSLNLPGSAFCTVWAVLSKSSTSCSRLSFIFKNISSGRPKLPDSGSQINCGSSFCGKRGADLVELLDRGFSL</sequence>
<dbReference type="Proteomes" id="UP000266723">
    <property type="component" value="Unassembled WGS sequence"/>
</dbReference>
<reference evidence="2" key="1">
    <citation type="submission" date="2019-12" db="EMBL/GenBank/DDBJ databases">
        <title>Genome sequencing and annotation of Brassica cretica.</title>
        <authorList>
            <person name="Studholme D.J."/>
            <person name="Sarris P.F."/>
        </authorList>
    </citation>
    <scope>NUCLEOTIDE SEQUENCE</scope>
    <source>
        <strain evidence="2">PFS-102/07</strain>
        <tissue evidence="2">Leaf</tissue>
    </source>
</reference>
<evidence type="ECO:0008006" key="5">
    <source>
        <dbReference type="Google" id="ProtNLM"/>
    </source>
</evidence>
<evidence type="ECO:0000313" key="4">
    <source>
        <dbReference type="Proteomes" id="UP000266723"/>
    </source>
</evidence>
<evidence type="ECO:0000313" key="3">
    <source>
        <dbReference type="EMBL" id="KAF3567273.1"/>
    </source>
</evidence>
<dbReference type="EMBL" id="QGKV02000759">
    <property type="protein sequence ID" value="KAF3567273.1"/>
    <property type="molecule type" value="Genomic_DNA"/>
</dbReference>
<proteinExistence type="predicted"/>
<evidence type="ECO:0000313" key="2">
    <source>
        <dbReference type="EMBL" id="KAF2570517.1"/>
    </source>
</evidence>
<name>A0A8S9IPA8_BRACR</name>
<evidence type="ECO:0000256" key="1">
    <source>
        <dbReference type="SAM" id="SignalP"/>
    </source>
</evidence>